<evidence type="ECO:0000256" key="1">
    <source>
        <dbReference type="ARBA" id="ARBA00023125"/>
    </source>
</evidence>
<protein>
    <submittedName>
        <fullName evidence="4">TetR family transcriptional regulator</fullName>
    </submittedName>
</protein>
<sequence>MVRIAQCAGMSKRTLYEAFPDKREIFTAVVNFRDSVPVLPPITDDDDPRRVLCDTLVFIAHFILEPRRIALARLAIAEARSLPDVAHDFFENAYDVLTNLVAERVELLNGRGQISIVGTPHSVADLLLGATLGDALVRYLGFPDKAAEMQKQEIARRAAAVVAIMAGGLGLPTS</sequence>
<dbReference type="SUPFAM" id="SSF46689">
    <property type="entry name" value="Homeodomain-like"/>
    <property type="match status" value="1"/>
</dbReference>
<accession>A0A2L2LM56</accession>
<keyword evidence="1" id="KW-0238">DNA-binding</keyword>
<gene>
    <name evidence="4" type="ORF">At1D1609_53880</name>
</gene>
<reference evidence="4 5" key="1">
    <citation type="submission" date="2018-02" db="EMBL/GenBank/DDBJ databases">
        <title>Complete genome sequence of Agrobacterium tumefaciens 1D1609.</title>
        <authorList>
            <person name="Cho S.-T."/>
            <person name="Haryono M."/>
            <person name="Chang H.-H."/>
            <person name="Santos M.N."/>
            <person name="Lai E.-M."/>
            <person name="Kuo C.-H."/>
        </authorList>
    </citation>
    <scope>NUCLEOTIDE SEQUENCE [LARGE SCALE GENOMIC DNA]</scope>
    <source>
        <strain evidence="4 5">1D1609</strain>
        <plasmid evidence="5">Plasmid pat1d1609a</plasmid>
    </source>
</reference>
<keyword evidence="4" id="KW-0614">Plasmid</keyword>
<feature type="domain" description="HTH tetR-type" evidence="2">
    <location>
        <begin position="3"/>
        <end position="29"/>
    </location>
</feature>
<organism evidence="4 5">
    <name type="scientific">Agrobacterium tumefaciens</name>
    <dbReference type="NCBI Taxonomy" id="358"/>
    <lineage>
        <taxon>Bacteria</taxon>
        <taxon>Pseudomonadati</taxon>
        <taxon>Pseudomonadota</taxon>
        <taxon>Alphaproteobacteria</taxon>
        <taxon>Hyphomicrobiales</taxon>
        <taxon>Rhizobiaceae</taxon>
        <taxon>Rhizobium/Agrobacterium group</taxon>
        <taxon>Agrobacterium</taxon>
        <taxon>Agrobacterium tumefaciens complex</taxon>
    </lineage>
</organism>
<dbReference type="EMBL" id="CP026927">
    <property type="protein sequence ID" value="AVH45420.1"/>
    <property type="molecule type" value="Genomic_DNA"/>
</dbReference>
<name>A0A2L2LM56_AGRTU</name>
<proteinExistence type="predicted"/>
<evidence type="ECO:0000259" key="2">
    <source>
        <dbReference type="Pfam" id="PF00440"/>
    </source>
</evidence>
<dbReference type="InterPro" id="IPR009057">
    <property type="entry name" value="Homeodomain-like_sf"/>
</dbReference>
<dbReference type="GO" id="GO:0003677">
    <property type="term" value="F:DNA binding"/>
    <property type="evidence" value="ECO:0007669"/>
    <property type="project" value="UniProtKB-KW"/>
</dbReference>
<geneLocation type="plasmid" evidence="5">
    <name>pat1d1609a</name>
</geneLocation>
<dbReference type="InterPro" id="IPR036271">
    <property type="entry name" value="Tet_transcr_reg_TetR-rel_C_sf"/>
</dbReference>
<evidence type="ECO:0000313" key="4">
    <source>
        <dbReference type="EMBL" id="AVH45420.1"/>
    </source>
</evidence>
<dbReference type="InterPro" id="IPR001647">
    <property type="entry name" value="HTH_TetR"/>
</dbReference>
<dbReference type="InterPro" id="IPR039536">
    <property type="entry name" value="TetR_C_Proteobacteria"/>
</dbReference>
<evidence type="ECO:0000313" key="5">
    <source>
        <dbReference type="Proteomes" id="UP000237717"/>
    </source>
</evidence>
<dbReference type="Proteomes" id="UP000237717">
    <property type="component" value="Plasmid pAt1D1609a"/>
</dbReference>
<feature type="domain" description="Transcriptional regulator TetR C-terminal Proteobacteria type" evidence="3">
    <location>
        <begin position="55"/>
        <end position="165"/>
    </location>
</feature>
<dbReference type="Pfam" id="PF00440">
    <property type="entry name" value="TetR_N"/>
    <property type="match status" value="1"/>
</dbReference>
<dbReference type="AlphaFoldDB" id="A0A2L2LM56"/>
<evidence type="ECO:0000259" key="3">
    <source>
        <dbReference type="Pfam" id="PF14246"/>
    </source>
</evidence>
<dbReference type="Pfam" id="PF14246">
    <property type="entry name" value="TetR_C_7"/>
    <property type="match status" value="1"/>
</dbReference>
<dbReference type="SUPFAM" id="SSF48498">
    <property type="entry name" value="Tetracyclin repressor-like, C-terminal domain"/>
    <property type="match status" value="1"/>
</dbReference>
<dbReference type="Gene3D" id="1.10.357.10">
    <property type="entry name" value="Tetracycline Repressor, domain 2"/>
    <property type="match status" value="1"/>
</dbReference>